<dbReference type="EMBL" id="JBITMB010000004">
    <property type="protein sequence ID" value="MFI7441850.1"/>
    <property type="molecule type" value="Genomic_DNA"/>
</dbReference>
<feature type="region of interest" description="Disordered" evidence="6">
    <location>
        <begin position="65"/>
        <end position="93"/>
    </location>
</feature>
<gene>
    <name evidence="7" type="ORF">ACIBP5_17970</name>
</gene>
<dbReference type="PANTHER" id="PTHR30246">
    <property type="entry name" value="2-KETO-3-DEOXY-6-PHOSPHOGLUCONATE ALDOLASE"/>
    <property type="match status" value="1"/>
</dbReference>
<comment type="caution">
    <text evidence="7">The sequence shown here is derived from an EMBL/GenBank/DDBJ whole genome shotgun (WGS) entry which is preliminary data.</text>
</comment>
<dbReference type="PANTHER" id="PTHR30246:SF1">
    <property type="entry name" value="2-DEHYDRO-3-DEOXY-6-PHOSPHOGALACTONATE ALDOLASE-RELATED"/>
    <property type="match status" value="1"/>
</dbReference>
<evidence type="ECO:0000256" key="3">
    <source>
        <dbReference type="ARBA" id="ARBA00011233"/>
    </source>
</evidence>
<dbReference type="SUPFAM" id="SSF51569">
    <property type="entry name" value="Aldolase"/>
    <property type="match status" value="1"/>
</dbReference>
<dbReference type="Gene3D" id="3.20.20.70">
    <property type="entry name" value="Aldolase class I"/>
    <property type="match status" value="1"/>
</dbReference>
<protein>
    <submittedName>
        <fullName evidence="7">Bifunctional 4-hydroxy-2-oxoglutarate aldolase/2-dehydro-3-deoxy-phosphogluconate aldolase</fullName>
    </submittedName>
</protein>
<evidence type="ECO:0000256" key="1">
    <source>
        <dbReference type="ARBA" id="ARBA00004761"/>
    </source>
</evidence>
<evidence type="ECO:0000256" key="2">
    <source>
        <dbReference type="ARBA" id="ARBA00006906"/>
    </source>
</evidence>
<dbReference type="RefSeq" id="WP_397021798.1">
    <property type="nucleotide sequence ID" value="NZ_JBITMB010000004.1"/>
</dbReference>
<evidence type="ECO:0000313" key="8">
    <source>
        <dbReference type="Proteomes" id="UP001612928"/>
    </source>
</evidence>
<comment type="subunit">
    <text evidence="3">Homotrimer.</text>
</comment>
<comment type="similarity">
    <text evidence="2">Belongs to the KHG/KDPG aldolase family.</text>
</comment>
<dbReference type="Pfam" id="PF01081">
    <property type="entry name" value="Aldolase"/>
    <property type="match status" value="1"/>
</dbReference>
<sequence>MGEHRWELTGRIAAGRVVGIVRAPSGAEAVRAGSRLLAAGLAAVEVSLSTPGALAAITDLAAQARTRSGPAPGTGSGTESGNESGTGTGGGTGGGGLVGAGTVLDAHQAVLAIGAGARFLVCPSLDREVVRAAHRHGVPVVAGAATPTEIVTALEEGADLIKLFPASQTSPASLRDLLQALPHAPIVPTGGVTVRTAPEWIAAGAVAVGMGGELTRGAPEDATPRVHALLAALAEAAGPRG</sequence>
<comment type="pathway">
    <text evidence="1">Carbohydrate acid metabolism.</text>
</comment>
<keyword evidence="8" id="KW-1185">Reference proteome</keyword>
<evidence type="ECO:0000256" key="6">
    <source>
        <dbReference type="SAM" id="MobiDB-lite"/>
    </source>
</evidence>
<name>A0ABW8A5S2_9ACTN</name>
<evidence type="ECO:0000256" key="4">
    <source>
        <dbReference type="ARBA" id="ARBA00023239"/>
    </source>
</evidence>
<dbReference type="InterPro" id="IPR013785">
    <property type="entry name" value="Aldolase_TIM"/>
</dbReference>
<organism evidence="7 8">
    <name type="scientific">Nonomuraea indica</name>
    <dbReference type="NCBI Taxonomy" id="1581193"/>
    <lineage>
        <taxon>Bacteria</taxon>
        <taxon>Bacillati</taxon>
        <taxon>Actinomycetota</taxon>
        <taxon>Actinomycetes</taxon>
        <taxon>Streptosporangiales</taxon>
        <taxon>Streptosporangiaceae</taxon>
        <taxon>Nonomuraea</taxon>
    </lineage>
</organism>
<feature type="compositionally biased region" description="Gly residues" evidence="6">
    <location>
        <begin position="72"/>
        <end position="93"/>
    </location>
</feature>
<dbReference type="InterPro" id="IPR000887">
    <property type="entry name" value="Aldlse_KDPG_KHG"/>
</dbReference>
<dbReference type="CDD" id="cd00452">
    <property type="entry name" value="KDPG_aldolase"/>
    <property type="match status" value="1"/>
</dbReference>
<keyword evidence="4" id="KW-0456">Lyase</keyword>
<evidence type="ECO:0000313" key="7">
    <source>
        <dbReference type="EMBL" id="MFI7441850.1"/>
    </source>
</evidence>
<keyword evidence="5" id="KW-0119">Carbohydrate metabolism</keyword>
<evidence type="ECO:0000256" key="5">
    <source>
        <dbReference type="ARBA" id="ARBA00023277"/>
    </source>
</evidence>
<dbReference type="Proteomes" id="UP001612928">
    <property type="component" value="Unassembled WGS sequence"/>
</dbReference>
<accession>A0ABW8A5S2</accession>
<proteinExistence type="inferred from homology"/>
<reference evidence="7 8" key="1">
    <citation type="submission" date="2024-10" db="EMBL/GenBank/DDBJ databases">
        <title>The Natural Products Discovery Center: Release of the First 8490 Sequenced Strains for Exploring Actinobacteria Biosynthetic Diversity.</title>
        <authorList>
            <person name="Kalkreuter E."/>
            <person name="Kautsar S.A."/>
            <person name="Yang D."/>
            <person name="Bader C.D."/>
            <person name="Teijaro C.N."/>
            <person name="Fluegel L."/>
            <person name="Davis C.M."/>
            <person name="Simpson J.R."/>
            <person name="Lauterbach L."/>
            <person name="Steele A.D."/>
            <person name="Gui C."/>
            <person name="Meng S."/>
            <person name="Li G."/>
            <person name="Viehrig K."/>
            <person name="Ye F."/>
            <person name="Su P."/>
            <person name="Kiefer A.F."/>
            <person name="Nichols A."/>
            <person name="Cepeda A.J."/>
            <person name="Yan W."/>
            <person name="Fan B."/>
            <person name="Jiang Y."/>
            <person name="Adhikari A."/>
            <person name="Zheng C.-J."/>
            <person name="Schuster L."/>
            <person name="Cowan T.M."/>
            <person name="Smanski M.J."/>
            <person name="Chevrette M.G."/>
            <person name="De Carvalho L.P.S."/>
            <person name="Shen B."/>
        </authorList>
    </citation>
    <scope>NUCLEOTIDE SEQUENCE [LARGE SCALE GENOMIC DNA]</scope>
    <source>
        <strain evidence="7 8">NPDC049503</strain>
    </source>
</reference>